<dbReference type="EMBL" id="MK211808">
    <property type="protein sequence ID" value="QID25602.1"/>
    <property type="molecule type" value="Genomic_DNA"/>
</dbReference>
<organism evidence="1">
    <name type="scientific">Streptococcus suis</name>
    <dbReference type="NCBI Taxonomy" id="1307"/>
    <lineage>
        <taxon>Bacteria</taxon>
        <taxon>Bacillati</taxon>
        <taxon>Bacillota</taxon>
        <taxon>Bacilli</taxon>
        <taxon>Lactobacillales</taxon>
        <taxon>Streptococcaceae</taxon>
        <taxon>Streptococcus</taxon>
    </lineage>
</organism>
<reference evidence="1" key="1">
    <citation type="submission" date="2018-11" db="EMBL/GenBank/DDBJ databases">
        <title>Characterization of mobile element carrying drug resistance determinants of Streptococcus suis from China.</title>
        <authorList>
            <person name="Zheng H."/>
        </authorList>
    </citation>
    <scope>NUCLEOTIDE SEQUENCE</scope>
</reference>
<accession>A0A6G6AUH9</accession>
<protein>
    <submittedName>
        <fullName evidence="1">Uncharacterized protein</fullName>
    </submittedName>
</protein>
<sequence length="189" mass="21955">MIPKSRVLPYYGNTLCLRGNRKKEEVTMSSEQQERQAMQYVERSSLLTVRTLLKLLEWSARQALAQDSAYKIGVQKLEELLQSSYAIEAIDVSKDILDKPIDVEKFKELMESEKLPIAISWQKDYLYFYAKDKTLLDHHLDELLKKLMSNPEKLEGLTFDKTLDQEIELAKEKIRVTEPSAVKTKEVTL</sequence>
<proteinExistence type="predicted"/>
<evidence type="ECO:0000313" key="1">
    <source>
        <dbReference type="EMBL" id="QID25602.1"/>
    </source>
</evidence>
<name>A0A6G6AUH9_STRSU</name>
<dbReference type="AlphaFoldDB" id="A0A6G6AUH9"/>
<gene>
    <name evidence="1" type="ORF">YS3-GM000056</name>
</gene>